<name>A0A6M3XD69_9ZZZZ</name>
<gene>
    <name evidence="1" type="ORF">TM448B00512_0008</name>
</gene>
<proteinExistence type="predicted"/>
<reference evidence="1" key="1">
    <citation type="submission" date="2020-03" db="EMBL/GenBank/DDBJ databases">
        <title>The deep terrestrial virosphere.</title>
        <authorList>
            <person name="Holmfeldt K."/>
            <person name="Nilsson E."/>
            <person name="Simone D."/>
            <person name="Lopez-Fernandez M."/>
            <person name="Wu X."/>
            <person name="de Brujin I."/>
            <person name="Lundin D."/>
            <person name="Andersson A."/>
            <person name="Bertilsson S."/>
            <person name="Dopson M."/>
        </authorList>
    </citation>
    <scope>NUCLEOTIDE SEQUENCE</scope>
    <source>
        <strain evidence="1">TM448B00512</strain>
    </source>
</reference>
<protein>
    <submittedName>
        <fullName evidence="1">Uncharacterized protein</fullName>
    </submittedName>
</protein>
<accession>A0A6M3XD69</accession>
<dbReference type="AlphaFoldDB" id="A0A6M3XD69"/>
<sequence length="81" mass="9179">MPRDHILVRVVGCTNPKEAWHFAAAALAFRVRGEIEFISTAHTGNRRLVFGCWVESCAFHGEFTTTIEGVEITVFRCEPER</sequence>
<organism evidence="1">
    <name type="scientific">viral metagenome</name>
    <dbReference type="NCBI Taxonomy" id="1070528"/>
    <lineage>
        <taxon>unclassified sequences</taxon>
        <taxon>metagenomes</taxon>
        <taxon>organismal metagenomes</taxon>
    </lineage>
</organism>
<dbReference type="EMBL" id="MT144628">
    <property type="protein sequence ID" value="QJH95741.1"/>
    <property type="molecule type" value="Genomic_DNA"/>
</dbReference>
<evidence type="ECO:0000313" key="1">
    <source>
        <dbReference type="EMBL" id="QJH95741.1"/>
    </source>
</evidence>